<keyword evidence="1" id="KW-0732">Signal</keyword>
<dbReference type="AlphaFoldDB" id="A0AAU7VQ48"/>
<reference evidence="2" key="1">
    <citation type="journal article" date="2013" name="Extremophiles">
        <title>Proteinivorax tanatarense gen. nov., sp. nov., an anaerobic, haloalkaliphilic, proteolytic bacterium isolated from a decaying algal bloom, and proposal of Proteinivoraceae fam. nov.</title>
        <authorList>
            <person name="Kevbrin V."/>
            <person name="Boltyanskaya Y."/>
            <person name="Zhilina T."/>
            <person name="Kolganova T."/>
            <person name="Lavrentjeva E."/>
            <person name="Kuznetsov B."/>
        </authorList>
    </citation>
    <scope>NUCLEOTIDE SEQUENCE</scope>
    <source>
        <strain evidence="2">Z-910T</strain>
    </source>
</reference>
<name>A0AAU7VQ48_9FIRM</name>
<feature type="signal peptide" evidence="1">
    <location>
        <begin position="1"/>
        <end position="24"/>
    </location>
</feature>
<gene>
    <name evidence="2" type="ORF">PRVXT_001234</name>
</gene>
<dbReference type="RefSeq" id="WP_350344794.1">
    <property type="nucleotide sequence ID" value="NZ_CP158367.1"/>
</dbReference>
<reference evidence="2" key="2">
    <citation type="submission" date="2024-06" db="EMBL/GenBank/DDBJ databases">
        <authorList>
            <person name="Petrova K.O."/>
            <person name="Toshchakov S.V."/>
            <person name="Boltjanskaja Y.V."/>
            <person name="Kevbrin V."/>
        </authorList>
    </citation>
    <scope>NUCLEOTIDE SEQUENCE</scope>
    <source>
        <strain evidence="2">Z-910T</strain>
    </source>
</reference>
<dbReference type="PROSITE" id="PS51257">
    <property type="entry name" value="PROKAR_LIPOPROTEIN"/>
    <property type="match status" value="1"/>
</dbReference>
<protein>
    <submittedName>
        <fullName evidence="2">FMN-binding protein</fullName>
    </submittedName>
</protein>
<evidence type="ECO:0000313" key="2">
    <source>
        <dbReference type="EMBL" id="XBX76059.1"/>
    </source>
</evidence>
<dbReference type="Gene3D" id="3.90.1010.20">
    <property type="match status" value="1"/>
</dbReference>
<proteinExistence type="predicted"/>
<sequence>MKNLKILTSLFAITFLLIGCQPGAPQQGVDENQTPAVGNYEDGTYRGVFIDGDEIQVNVQFSLNDNNIESISFRHLYYNGQDYLETEDETIESLTSQHEQVLESIQGTNITEALEELYDPVNLAEDIDGFTAATLRANKIRSAIQDGLNRGLYVKE</sequence>
<evidence type="ECO:0000256" key="1">
    <source>
        <dbReference type="SAM" id="SignalP"/>
    </source>
</evidence>
<accession>A0AAU7VQ48</accession>
<feature type="chain" id="PRO_5043380825" evidence="1">
    <location>
        <begin position="25"/>
        <end position="156"/>
    </location>
</feature>
<dbReference type="EMBL" id="CP158367">
    <property type="protein sequence ID" value="XBX76059.1"/>
    <property type="molecule type" value="Genomic_DNA"/>
</dbReference>
<organism evidence="2">
    <name type="scientific">Proteinivorax tanatarense</name>
    <dbReference type="NCBI Taxonomy" id="1260629"/>
    <lineage>
        <taxon>Bacteria</taxon>
        <taxon>Bacillati</taxon>
        <taxon>Bacillota</taxon>
        <taxon>Clostridia</taxon>
        <taxon>Eubacteriales</taxon>
        <taxon>Proteinivoracaceae</taxon>
        <taxon>Proteinivorax</taxon>
    </lineage>
</organism>